<feature type="domain" description="Alcohol dehydrogenase-like N-terminal" evidence="1">
    <location>
        <begin position="155"/>
        <end position="230"/>
    </location>
</feature>
<gene>
    <name evidence="2" type="ORF">ALC62_01268</name>
</gene>
<name>A0A195D4F2_9HYME</name>
<evidence type="ECO:0000313" key="3">
    <source>
        <dbReference type="Proteomes" id="UP000078542"/>
    </source>
</evidence>
<dbReference type="Pfam" id="PF08240">
    <property type="entry name" value="ADH_N"/>
    <property type="match status" value="1"/>
</dbReference>
<sequence length="241" mass="28121">ELVVKLLFTNLIQYLSEIGYEVDFTREQDNTKAVFRLRYIEPIDIRLERAKLTMRHVIMISRCRNKKLNEKKKRNIQNQLHFFYQANMKAVKRSYAMLRDAMRRDATRRAVTMRPLRVVVCGSVSLIKVYMIRSSISLKMPLRHRPFHRDYDVRAEVRVDVHFCGLTGSDVLFWRGEHRSTAKSTMILGFEVSGTILEMGRLAHERTGYQMGEEVVVHNYPACGGLAESCLAHYRVGRVLP</sequence>
<accession>A0A195D4F2</accession>
<protein>
    <recommendedName>
        <fullName evidence="1">Alcohol dehydrogenase-like N-terminal domain-containing protein</fullName>
    </recommendedName>
</protein>
<dbReference type="Gene3D" id="3.90.180.10">
    <property type="entry name" value="Medium-chain alcohol dehydrogenases, catalytic domain"/>
    <property type="match status" value="1"/>
</dbReference>
<dbReference type="EMBL" id="KQ976870">
    <property type="protein sequence ID" value="KYN07757.1"/>
    <property type="molecule type" value="Genomic_DNA"/>
</dbReference>
<dbReference type="Proteomes" id="UP000078542">
    <property type="component" value="Unassembled WGS sequence"/>
</dbReference>
<reference evidence="2 3" key="1">
    <citation type="submission" date="2016-03" db="EMBL/GenBank/DDBJ databases">
        <title>Cyphomyrmex costatus WGS genome.</title>
        <authorList>
            <person name="Nygaard S."/>
            <person name="Hu H."/>
            <person name="Boomsma J."/>
            <person name="Zhang G."/>
        </authorList>
    </citation>
    <scope>NUCLEOTIDE SEQUENCE [LARGE SCALE GENOMIC DNA]</scope>
    <source>
        <strain evidence="2">MS0001</strain>
        <tissue evidence="2">Whole body</tissue>
    </source>
</reference>
<keyword evidence="3" id="KW-1185">Reference proteome</keyword>
<evidence type="ECO:0000313" key="2">
    <source>
        <dbReference type="EMBL" id="KYN07757.1"/>
    </source>
</evidence>
<proteinExistence type="predicted"/>
<evidence type="ECO:0000259" key="1">
    <source>
        <dbReference type="Pfam" id="PF08240"/>
    </source>
</evidence>
<dbReference type="SUPFAM" id="SSF50129">
    <property type="entry name" value="GroES-like"/>
    <property type="match status" value="1"/>
</dbReference>
<dbReference type="InterPro" id="IPR013154">
    <property type="entry name" value="ADH-like_N"/>
</dbReference>
<dbReference type="AlphaFoldDB" id="A0A195D4F2"/>
<organism evidence="2 3">
    <name type="scientific">Cyphomyrmex costatus</name>
    <dbReference type="NCBI Taxonomy" id="456900"/>
    <lineage>
        <taxon>Eukaryota</taxon>
        <taxon>Metazoa</taxon>
        <taxon>Ecdysozoa</taxon>
        <taxon>Arthropoda</taxon>
        <taxon>Hexapoda</taxon>
        <taxon>Insecta</taxon>
        <taxon>Pterygota</taxon>
        <taxon>Neoptera</taxon>
        <taxon>Endopterygota</taxon>
        <taxon>Hymenoptera</taxon>
        <taxon>Apocrita</taxon>
        <taxon>Aculeata</taxon>
        <taxon>Formicoidea</taxon>
        <taxon>Formicidae</taxon>
        <taxon>Myrmicinae</taxon>
        <taxon>Cyphomyrmex</taxon>
    </lineage>
</organism>
<feature type="non-terminal residue" evidence="2">
    <location>
        <position position="1"/>
    </location>
</feature>
<dbReference type="InterPro" id="IPR011032">
    <property type="entry name" value="GroES-like_sf"/>
</dbReference>